<evidence type="ECO:0000313" key="2">
    <source>
        <dbReference type="EMBL" id="CAF1574062.1"/>
    </source>
</evidence>
<feature type="compositionally biased region" description="Basic and acidic residues" evidence="1">
    <location>
        <begin position="46"/>
        <end position="57"/>
    </location>
</feature>
<feature type="non-terminal residue" evidence="2">
    <location>
        <position position="1"/>
    </location>
</feature>
<feature type="compositionally biased region" description="Basic residues" evidence="1">
    <location>
        <begin position="168"/>
        <end position="180"/>
    </location>
</feature>
<dbReference type="Proteomes" id="UP000677228">
    <property type="component" value="Unassembled WGS sequence"/>
</dbReference>
<dbReference type="EMBL" id="CAJNOK010044350">
    <property type="protein sequence ID" value="CAF1574062.1"/>
    <property type="molecule type" value="Genomic_DNA"/>
</dbReference>
<evidence type="ECO:0000313" key="3">
    <source>
        <dbReference type="EMBL" id="CAF4369901.1"/>
    </source>
</evidence>
<feature type="compositionally biased region" description="Low complexity" evidence="1">
    <location>
        <begin position="95"/>
        <end position="112"/>
    </location>
</feature>
<proteinExistence type="predicted"/>
<feature type="region of interest" description="Disordered" evidence="1">
    <location>
        <begin position="31"/>
        <end position="112"/>
    </location>
</feature>
<evidence type="ECO:0000256" key="1">
    <source>
        <dbReference type="SAM" id="MobiDB-lite"/>
    </source>
</evidence>
<sequence>KGDRLNQNEFEKIRFLLGTEGGQVDYRKLAKSIGEQKNICRQTILTEEKQKKSEKPRSRPSSPTRSRPSSPTRSRPSSPTRSRPSSPTRSRRSSPTRSRTSSPTRSRTSSPRYDLTLVKKSFLHVENLNRGVYEIVPVTFGGVLKSRSKEINERNPIKTLKEPSSKTSSKHRFVMSKSYR</sequence>
<organism evidence="2 4">
    <name type="scientific">Didymodactylos carnosus</name>
    <dbReference type="NCBI Taxonomy" id="1234261"/>
    <lineage>
        <taxon>Eukaryota</taxon>
        <taxon>Metazoa</taxon>
        <taxon>Spiralia</taxon>
        <taxon>Gnathifera</taxon>
        <taxon>Rotifera</taxon>
        <taxon>Eurotatoria</taxon>
        <taxon>Bdelloidea</taxon>
        <taxon>Philodinida</taxon>
        <taxon>Philodinidae</taxon>
        <taxon>Didymodactylos</taxon>
    </lineage>
</organism>
<dbReference type="AlphaFoldDB" id="A0A8S2FWS2"/>
<feature type="compositionally biased region" description="Low complexity" evidence="1">
    <location>
        <begin position="59"/>
        <end position="88"/>
    </location>
</feature>
<reference evidence="2" key="1">
    <citation type="submission" date="2021-02" db="EMBL/GenBank/DDBJ databases">
        <authorList>
            <person name="Nowell W R."/>
        </authorList>
    </citation>
    <scope>NUCLEOTIDE SEQUENCE</scope>
</reference>
<feature type="non-terminal residue" evidence="2">
    <location>
        <position position="180"/>
    </location>
</feature>
<feature type="region of interest" description="Disordered" evidence="1">
    <location>
        <begin position="159"/>
        <end position="180"/>
    </location>
</feature>
<gene>
    <name evidence="2" type="ORF">OVA965_LOCUS40539</name>
    <name evidence="3" type="ORF">TMI583_LOCUS41991</name>
</gene>
<comment type="caution">
    <text evidence="2">The sequence shown here is derived from an EMBL/GenBank/DDBJ whole genome shotgun (WGS) entry which is preliminary data.</text>
</comment>
<dbReference type="Proteomes" id="UP000682733">
    <property type="component" value="Unassembled WGS sequence"/>
</dbReference>
<accession>A0A8S2FWS2</accession>
<protein>
    <submittedName>
        <fullName evidence="2">Uncharacterized protein</fullName>
    </submittedName>
</protein>
<dbReference type="EMBL" id="CAJOBA010067230">
    <property type="protein sequence ID" value="CAF4369901.1"/>
    <property type="molecule type" value="Genomic_DNA"/>
</dbReference>
<name>A0A8S2FWS2_9BILA</name>
<evidence type="ECO:0000313" key="4">
    <source>
        <dbReference type="Proteomes" id="UP000677228"/>
    </source>
</evidence>